<dbReference type="Gene3D" id="3.40.30.10">
    <property type="entry name" value="Glutaredoxin"/>
    <property type="match status" value="1"/>
</dbReference>
<comment type="caution">
    <text evidence="4">The sequence shown here is derived from an EMBL/GenBank/DDBJ whole genome shotgun (WGS) entry which is preliminary data.</text>
</comment>
<dbReference type="Proteomes" id="UP000279673">
    <property type="component" value="Unassembled WGS sequence"/>
</dbReference>
<dbReference type="SFLD" id="SFLDS00019">
    <property type="entry name" value="Glutathione_Transferase_(cytos"/>
    <property type="match status" value="1"/>
</dbReference>
<dbReference type="InterPro" id="IPR040079">
    <property type="entry name" value="Glutathione_S-Trfase"/>
</dbReference>
<dbReference type="PROSITE" id="PS50405">
    <property type="entry name" value="GST_CTER"/>
    <property type="match status" value="1"/>
</dbReference>
<dbReference type="CDD" id="cd03042">
    <property type="entry name" value="GST_N_Zeta"/>
    <property type="match status" value="1"/>
</dbReference>
<dbReference type="GO" id="GO:0005737">
    <property type="term" value="C:cytoplasm"/>
    <property type="evidence" value="ECO:0007669"/>
    <property type="project" value="InterPro"/>
</dbReference>
<dbReference type="InterPro" id="IPR034333">
    <property type="entry name" value="GST_Zeta_N"/>
</dbReference>
<sequence>MTVQVPVTDVVLYDYWRSSASYRVRIALGLKGVPFARVPVDLVAGAQRAPAHLRINPQGLVPALAIDGHLLTQSLAILEYLEETRPAAPLLPEGEEARAHVRALALALACEVHPVSNLGVLARVERLAGPEARASWNRDNIEAGLAAFERMLDHPGFTGQFCAGDTPGMADCTLIPQLYNATRWGVGFDHLARISAVARSCAALPAFAAAHPDQFDPSREAKAIQGETR</sequence>
<organism evidence="4 5">
    <name type="scientific">Paenirhodobacter hankyongi</name>
    <dbReference type="NCBI Taxonomy" id="2294033"/>
    <lineage>
        <taxon>Bacteria</taxon>
        <taxon>Pseudomonadati</taxon>
        <taxon>Pseudomonadota</taxon>
        <taxon>Alphaproteobacteria</taxon>
        <taxon>Rhodobacterales</taxon>
        <taxon>Rhodobacter group</taxon>
        <taxon>Paenirhodobacter</taxon>
    </lineage>
</organism>
<evidence type="ECO:0000259" key="2">
    <source>
        <dbReference type="PROSITE" id="PS50404"/>
    </source>
</evidence>
<dbReference type="Pfam" id="PF02798">
    <property type="entry name" value="GST_N"/>
    <property type="match status" value="1"/>
</dbReference>
<protein>
    <submittedName>
        <fullName evidence="4">Maleylacetoacetate isomerase</fullName>
        <ecNumber evidence="4">5.2.1.2</ecNumber>
    </submittedName>
</protein>
<dbReference type="Pfam" id="PF13410">
    <property type="entry name" value="GST_C_2"/>
    <property type="match status" value="1"/>
</dbReference>
<dbReference type="GO" id="GO:0004364">
    <property type="term" value="F:glutathione transferase activity"/>
    <property type="evidence" value="ECO:0007669"/>
    <property type="project" value="TreeGrafter"/>
</dbReference>
<dbReference type="PANTHER" id="PTHR42673">
    <property type="entry name" value="MALEYLACETOACETATE ISOMERASE"/>
    <property type="match status" value="1"/>
</dbReference>
<dbReference type="NCBIfam" id="TIGR01262">
    <property type="entry name" value="maiA"/>
    <property type="match status" value="1"/>
</dbReference>
<dbReference type="GO" id="GO:0016034">
    <property type="term" value="F:maleylacetoacetate isomerase activity"/>
    <property type="evidence" value="ECO:0007669"/>
    <property type="project" value="UniProtKB-EC"/>
</dbReference>
<dbReference type="InterPro" id="IPR036249">
    <property type="entry name" value="Thioredoxin-like_sf"/>
</dbReference>
<evidence type="ECO:0000256" key="1">
    <source>
        <dbReference type="ARBA" id="ARBA00010007"/>
    </source>
</evidence>
<dbReference type="InterPro" id="IPR036282">
    <property type="entry name" value="Glutathione-S-Trfase_C_sf"/>
</dbReference>
<dbReference type="EMBL" id="RCHI01000017">
    <property type="protein sequence ID" value="RLL62950.1"/>
    <property type="molecule type" value="Genomic_DNA"/>
</dbReference>
<proteinExistence type="inferred from homology"/>
<dbReference type="GO" id="GO:0006749">
    <property type="term" value="P:glutathione metabolic process"/>
    <property type="evidence" value="ECO:0007669"/>
    <property type="project" value="TreeGrafter"/>
</dbReference>
<dbReference type="SUPFAM" id="SSF52833">
    <property type="entry name" value="Thioredoxin-like"/>
    <property type="match status" value="1"/>
</dbReference>
<dbReference type="SUPFAM" id="SSF47616">
    <property type="entry name" value="GST C-terminal domain-like"/>
    <property type="match status" value="1"/>
</dbReference>
<dbReference type="PANTHER" id="PTHR42673:SF4">
    <property type="entry name" value="MALEYLACETOACETATE ISOMERASE"/>
    <property type="match status" value="1"/>
</dbReference>
<name>A0A421BK86_9RHOB</name>
<dbReference type="Gene3D" id="1.20.1050.10">
    <property type="match status" value="1"/>
</dbReference>
<gene>
    <name evidence="4" type="primary">maiA</name>
    <name evidence="4" type="ORF">DYS74_15065</name>
</gene>
<keyword evidence="4" id="KW-0413">Isomerase</keyword>
<dbReference type="InterPro" id="IPR010987">
    <property type="entry name" value="Glutathione-S-Trfase_C-like"/>
</dbReference>
<comment type="similarity">
    <text evidence="1">Belongs to the GST superfamily. Zeta family.</text>
</comment>
<dbReference type="SFLD" id="SFLDG00358">
    <property type="entry name" value="Main_(cytGST)"/>
    <property type="match status" value="1"/>
</dbReference>
<dbReference type="EC" id="5.2.1.2" evidence="4"/>
<dbReference type="GO" id="GO:0006559">
    <property type="term" value="P:L-phenylalanine catabolic process"/>
    <property type="evidence" value="ECO:0007669"/>
    <property type="project" value="TreeGrafter"/>
</dbReference>
<evidence type="ECO:0000313" key="4">
    <source>
        <dbReference type="EMBL" id="RLL62950.1"/>
    </source>
</evidence>
<dbReference type="AlphaFoldDB" id="A0A421BK86"/>
<feature type="domain" description="GST N-terminal" evidence="2">
    <location>
        <begin position="8"/>
        <end position="89"/>
    </location>
</feature>
<dbReference type="InterPro" id="IPR005955">
    <property type="entry name" value="GST_Zeta"/>
</dbReference>
<dbReference type="RefSeq" id="WP_121534517.1">
    <property type="nucleotide sequence ID" value="NZ_RCHI01000017.1"/>
</dbReference>
<reference evidence="4 5" key="1">
    <citation type="submission" date="2018-10" db="EMBL/GenBank/DDBJ databases">
        <title>Rhodobacter sp . BO-81.</title>
        <authorList>
            <person name="Im W.T."/>
        </authorList>
    </citation>
    <scope>NUCLEOTIDE SEQUENCE [LARGE SCALE GENOMIC DNA]</scope>
    <source>
        <strain evidence="4 5">BO-81</strain>
    </source>
</reference>
<dbReference type="InterPro" id="IPR004045">
    <property type="entry name" value="Glutathione_S-Trfase_N"/>
</dbReference>
<feature type="domain" description="GST C-terminal" evidence="3">
    <location>
        <begin position="94"/>
        <end position="224"/>
    </location>
</feature>
<accession>A0A421BK86</accession>
<evidence type="ECO:0000313" key="5">
    <source>
        <dbReference type="Proteomes" id="UP000279673"/>
    </source>
</evidence>
<evidence type="ECO:0000259" key="3">
    <source>
        <dbReference type="PROSITE" id="PS50405"/>
    </source>
</evidence>
<dbReference type="PROSITE" id="PS50404">
    <property type="entry name" value="GST_NTER"/>
    <property type="match status" value="1"/>
</dbReference>
<keyword evidence="5" id="KW-1185">Reference proteome</keyword>